<evidence type="ECO:0000313" key="1">
    <source>
        <dbReference type="EMBL" id="MFC5507394.1"/>
    </source>
</evidence>
<dbReference type="Pfam" id="PF14384">
    <property type="entry name" value="BrnA_antitoxin"/>
    <property type="match status" value="1"/>
</dbReference>
<protein>
    <submittedName>
        <fullName evidence="1">BrnA antitoxin family protein</fullName>
    </submittedName>
</protein>
<comment type="caution">
    <text evidence="1">The sequence shown here is derived from an EMBL/GenBank/DDBJ whole genome shotgun (WGS) entry which is preliminary data.</text>
</comment>
<reference evidence="2" key="1">
    <citation type="journal article" date="2019" name="Int. J. Syst. Evol. Microbiol.">
        <title>The Global Catalogue of Microorganisms (GCM) 10K type strain sequencing project: providing services to taxonomists for standard genome sequencing and annotation.</title>
        <authorList>
            <consortium name="The Broad Institute Genomics Platform"/>
            <consortium name="The Broad Institute Genome Sequencing Center for Infectious Disease"/>
            <person name="Wu L."/>
            <person name="Ma J."/>
        </authorList>
    </citation>
    <scope>NUCLEOTIDE SEQUENCE [LARGE SCALE GENOMIC DNA]</scope>
    <source>
        <strain evidence="2">CCUG 43117</strain>
    </source>
</reference>
<accession>A0ABW0P6H8</accession>
<keyword evidence="2" id="KW-1185">Reference proteome</keyword>
<gene>
    <name evidence="1" type="ORF">ACFPN9_19315</name>
</gene>
<organism evidence="1 2">
    <name type="scientific">Bosea massiliensis</name>
    <dbReference type="NCBI Taxonomy" id="151419"/>
    <lineage>
        <taxon>Bacteria</taxon>
        <taxon>Pseudomonadati</taxon>
        <taxon>Pseudomonadota</taxon>
        <taxon>Alphaproteobacteria</taxon>
        <taxon>Hyphomicrobiales</taxon>
        <taxon>Boseaceae</taxon>
        <taxon>Bosea</taxon>
    </lineage>
</organism>
<dbReference type="EMBL" id="JBHSLU010000063">
    <property type="protein sequence ID" value="MFC5507394.1"/>
    <property type="molecule type" value="Genomic_DNA"/>
</dbReference>
<dbReference type="RefSeq" id="WP_066717401.1">
    <property type="nucleotide sequence ID" value="NZ_JBHSLU010000063.1"/>
</dbReference>
<proteinExistence type="predicted"/>
<sequence length="88" mass="9934">MKTRYKQEPTIEELAAMPESEIDYSDIPELGDAFWKNARVVEPDLTRPVTLRVKQSVLDAYKATGKGYQTRMNAVLESYARAVLKPGS</sequence>
<name>A0ABW0P6H8_9HYPH</name>
<dbReference type="Proteomes" id="UP001596060">
    <property type="component" value="Unassembled WGS sequence"/>
</dbReference>
<evidence type="ECO:0000313" key="2">
    <source>
        <dbReference type="Proteomes" id="UP001596060"/>
    </source>
</evidence>
<dbReference type="InterPro" id="IPR025528">
    <property type="entry name" value="BrnA_antitoxin"/>
</dbReference>